<accession>A0A5C3Q7G9</accession>
<dbReference type="EMBL" id="ML178850">
    <property type="protein sequence ID" value="TFK97117.1"/>
    <property type="molecule type" value="Genomic_DNA"/>
</dbReference>
<reference evidence="2 3" key="1">
    <citation type="journal article" date="2019" name="Nat. Ecol. Evol.">
        <title>Megaphylogeny resolves global patterns of mushroom evolution.</title>
        <authorList>
            <person name="Varga T."/>
            <person name="Krizsan K."/>
            <person name="Foldi C."/>
            <person name="Dima B."/>
            <person name="Sanchez-Garcia M."/>
            <person name="Sanchez-Ramirez S."/>
            <person name="Szollosi G.J."/>
            <person name="Szarkandi J.G."/>
            <person name="Papp V."/>
            <person name="Albert L."/>
            <person name="Andreopoulos W."/>
            <person name="Angelini C."/>
            <person name="Antonin V."/>
            <person name="Barry K.W."/>
            <person name="Bougher N.L."/>
            <person name="Buchanan P."/>
            <person name="Buyck B."/>
            <person name="Bense V."/>
            <person name="Catcheside P."/>
            <person name="Chovatia M."/>
            <person name="Cooper J."/>
            <person name="Damon W."/>
            <person name="Desjardin D."/>
            <person name="Finy P."/>
            <person name="Geml J."/>
            <person name="Haridas S."/>
            <person name="Hughes K."/>
            <person name="Justo A."/>
            <person name="Karasinski D."/>
            <person name="Kautmanova I."/>
            <person name="Kiss B."/>
            <person name="Kocsube S."/>
            <person name="Kotiranta H."/>
            <person name="LaButti K.M."/>
            <person name="Lechner B.E."/>
            <person name="Liimatainen K."/>
            <person name="Lipzen A."/>
            <person name="Lukacs Z."/>
            <person name="Mihaltcheva S."/>
            <person name="Morgado L.N."/>
            <person name="Niskanen T."/>
            <person name="Noordeloos M.E."/>
            <person name="Ohm R.A."/>
            <person name="Ortiz-Santana B."/>
            <person name="Ovrebo C."/>
            <person name="Racz N."/>
            <person name="Riley R."/>
            <person name="Savchenko A."/>
            <person name="Shiryaev A."/>
            <person name="Soop K."/>
            <person name="Spirin V."/>
            <person name="Szebenyi C."/>
            <person name="Tomsovsky M."/>
            <person name="Tulloss R.E."/>
            <person name="Uehling J."/>
            <person name="Grigoriev I.V."/>
            <person name="Vagvolgyi C."/>
            <person name="Papp T."/>
            <person name="Martin F.M."/>
            <person name="Miettinen O."/>
            <person name="Hibbett D.S."/>
            <person name="Nagy L.G."/>
        </authorList>
    </citation>
    <scope>NUCLEOTIDE SEQUENCE [LARGE SCALE GENOMIC DNA]</scope>
    <source>
        <strain evidence="2 3">CBS 309.79</strain>
    </source>
</reference>
<sequence length="187" mass="20901">LTTMYTTDRLILRAYDPADFPALHALLNNLSVQTSGTRNPVAPCAPSRTKSIVEKGFDPAFFHAIVTLRSSPDAFVGYTVLSQPTVAKNRDAKYSLAIMPEYQGQGYGSEVTRFVVDWGFKMGGLHRVWLGVFATNVAGIKVYEKCGFKKEGQWPKEHWVNGEWVDGVLMAVLDEDWEKEQAALKQK</sequence>
<name>A0A5C3Q7G9_9AGAR</name>
<feature type="domain" description="N-acetyltransferase" evidence="1">
    <location>
        <begin position="10"/>
        <end position="175"/>
    </location>
</feature>
<keyword evidence="3" id="KW-1185">Reference proteome</keyword>
<dbReference type="GO" id="GO:0016747">
    <property type="term" value="F:acyltransferase activity, transferring groups other than amino-acyl groups"/>
    <property type="evidence" value="ECO:0007669"/>
    <property type="project" value="InterPro"/>
</dbReference>
<feature type="non-terminal residue" evidence="2">
    <location>
        <position position="1"/>
    </location>
</feature>
<dbReference type="Pfam" id="PF13302">
    <property type="entry name" value="Acetyltransf_3"/>
    <property type="match status" value="1"/>
</dbReference>
<proteinExistence type="predicted"/>
<dbReference type="InterPro" id="IPR000182">
    <property type="entry name" value="GNAT_dom"/>
</dbReference>
<organism evidence="2 3">
    <name type="scientific">Pterulicium gracile</name>
    <dbReference type="NCBI Taxonomy" id="1884261"/>
    <lineage>
        <taxon>Eukaryota</taxon>
        <taxon>Fungi</taxon>
        <taxon>Dikarya</taxon>
        <taxon>Basidiomycota</taxon>
        <taxon>Agaricomycotina</taxon>
        <taxon>Agaricomycetes</taxon>
        <taxon>Agaricomycetidae</taxon>
        <taxon>Agaricales</taxon>
        <taxon>Pleurotineae</taxon>
        <taxon>Pterulaceae</taxon>
        <taxon>Pterulicium</taxon>
    </lineage>
</organism>
<evidence type="ECO:0000259" key="1">
    <source>
        <dbReference type="PROSITE" id="PS51186"/>
    </source>
</evidence>
<dbReference type="Proteomes" id="UP000305067">
    <property type="component" value="Unassembled WGS sequence"/>
</dbReference>
<keyword evidence="2" id="KW-0012">Acyltransferase</keyword>
<keyword evidence="2" id="KW-0808">Transferase</keyword>
<protein>
    <submittedName>
        <fullName evidence="2">Acyl-CoA N-acyltransferase</fullName>
    </submittedName>
</protein>
<dbReference type="PANTHER" id="PTHR43415">
    <property type="entry name" value="SPERMIDINE N(1)-ACETYLTRANSFERASE"/>
    <property type="match status" value="1"/>
</dbReference>
<dbReference type="Gene3D" id="3.40.630.30">
    <property type="match status" value="1"/>
</dbReference>
<dbReference type="AlphaFoldDB" id="A0A5C3Q7G9"/>
<gene>
    <name evidence="2" type="ORF">BDV98DRAFT_514307</name>
</gene>
<dbReference type="InterPro" id="IPR016181">
    <property type="entry name" value="Acyl_CoA_acyltransferase"/>
</dbReference>
<dbReference type="SUPFAM" id="SSF55729">
    <property type="entry name" value="Acyl-CoA N-acyltransferases (Nat)"/>
    <property type="match status" value="1"/>
</dbReference>
<dbReference type="CDD" id="cd04301">
    <property type="entry name" value="NAT_SF"/>
    <property type="match status" value="1"/>
</dbReference>
<dbReference type="PROSITE" id="PS51186">
    <property type="entry name" value="GNAT"/>
    <property type="match status" value="1"/>
</dbReference>
<dbReference type="PANTHER" id="PTHR43415:SF3">
    <property type="entry name" value="GNAT-FAMILY ACETYLTRANSFERASE"/>
    <property type="match status" value="1"/>
</dbReference>
<dbReference type="OrthoDB" id="630895at2759"/>
<evidence type="ECO:0000313" key="2">
    <source>
        <dbReference type="EMBL" id="TFK97117.1"/>
    </source>
</evidence>
<evidence type="ECO:0000313" key="3">
    <source>
        <dbReference type="Proteomes" id="UP000305067"/>
    </source>
</evidence>